<dbReference type="GO" id="GO:0004386">
    <property type="term" value="F:helicase activity"/>
    <property type="evidence" value="ECO:0007669"/>
    <property type="project" value="UniProtKB-KW"/>
</dbReference>
<dbReference type="PANTHER" id="PTHR47396">
    <property type="entry name" value="TYPE I RESTRICTION ENZYME ECOKI R PROTEIN"/>
    <property type="match status" value="1"/>
</dbReference>
<evidence type="ECO:0000313" key="4">
    <source>
        <dbReference type="Proteomes" id="UP000298050"/>
    </source>
</evidence>
<dbReference type="EMBL" id="SRLE01000011">
    <property type="protein sequence ID" value="TGD72201.1"/>
    <property type="molecule type" value="Genomic_DNA"/>
</dbReference>
<keyword evidence="3" id="KW-0378">Hydrolase</keyword>
<dbReference type="SUPFAM" id="SSF52540">
    <property type="entry name" value="P-loop containing nucleoside triphosphate hydrolases"/>
    <property type="match status" value="2"/>
</dbReference>
<dbReference type="OrthoDB" id="9814088at2"/>
<keyword evidence="3" id="KW-0347">Helicase</keyword>
<evidence type="ECO:0000259" key="2">
    <source>
        <dbReference type="PROSITE" id="PS51192"/>
    </source>
</evidence>
<reference evidence="3 4" key="1">
    <citation type="submission" date="2019-04" db="EMBL/GenBank/DDBJ databases">
        <title>Taxonomy of novel Haliea sp. from mangrove soil of West Coast of India.</title>
        <authorList>
            <person name="Verma A."/>
            <person name="Kumar P."/>
            <person name="Krishnamurthi S."/>
        </authorList>
    </citation>
    <scope>NUCLEOTIDE SEQUENCE [LARGE SCALE GENOMIC DNA]</scope>
    <source>
        <strain evidence="3 4">SAOS-164</strain>
    </source>
</reference>
<dbReference type="InterPro" id="IPR038718">
    <property type="entry name" value="SNF2-like_sf"/>
</dbReference>
<dbReference type="InterPro" id="IPR027417">
    <property type="entry name" value="P-loop_NTPase"/>
</dbReference>
<comment type="caution">
    <text evidence="3">The sequence shown here is derived from an EMBL/GenBank/DDBJ whole genome shotgun (WGS) entry which is preliminary data.</text>
</comment>
<sequence>MSARPLDLATAGEILDFTGGDESLASLGQLQLEGAVALHNMIVDPEVRMGYLADEVGMGKTYVALGVVALLRYFNPTLRVLYICPSNNVQEKWYNREYRAFAKDNVRVSHYRVRTLDGRSAAPSISCRNVPELLHSLSRGHYNDIFVGMSSFSLSLNEDESYWEAKLEELRELLPAARMAKYRRSKDSVKEVYAEALNYVLPTFDLVVIDEAHNFKHDFESSDRNKVLSAALGFRGNARYRRVKSALLLSATPYDRNIEQLRNQLKLVGDEHLLPAEVTNDDPLQIENHLRRFMVRRLNELQIAGQPHTRNMYRMERRSGDGAQIELASDEQKLVTALVQKKVGEALVKQGGSPSFQMGLLASFESYAETAKSGPVEFDGISVEKEHTDAADRHVVAVIQDSYVDAKLGRTLPHPKMDIVCQRLAEQLFTQNRKQIVFVRRVKSVKELKIKLDDHYSDWLTGTIRDSLKGYPAQREIMENLVAEFERQSTQREDDISGGDFKGGSTGEAEDQQPPKNDTLFTWFFRGACPTEAEPYLKQGDDSYTTPEAMRAGLSAKNQVISALLEINWARVVTRLRGDALAQLLVAHADTIAKLATTYTKGQLRNNQLELFEASQLGFLHWYAEQHDLPELMLLVNHLASREQVKEPVKISPDRLEDALNTHTLYCALHDADLLHSLFPALEPLLGQLLEGTAAQAEALQKLEIHKHLVSLCLRTGHGVIDLYLARLKLGTANLTATTRAKWMDSFAKALREQSNKSSFSTYRELYDTAQHLDLIIKNNLPEIYDKDREEYRIHLSRALNPIAPVIGATGETVALRTAQARKFRMPGYPLALISTDVFQEGEDLHTFCDSVVHYGLSGSPVSIEQKTGRVDRVGAKAQRRLRGMKDAQSVSDEDLIQVSFPFVKESIEFLQVRALCRNLNTFIESLHKIGERLAPMSDIIEAEREMIDASPIPDQIRNHLTSPYLAICTQKSSRLNREVDIRNQGSHMERVRQHLEALLKEYFGESAIGNEGLYLSYPDGPTRNVRVNLRSARSSGELLISAEVIDETITLDEISTLAKLKEQMVIRSWNTFHRTYAAETSLGHFQLHHDAEMLVGDDQLTSAGEIARFFERFARPHNPADYAMPTSKTVTDAWRQANKEGNSHYGQWRASVTTYKPNGCLGLEFRFGEDSWSRTHCINIFEAEGRCIFLAQAASAEVVRCLSVEQLVRLTWERNRYNDIVEFALDDEYSLMGRAIHPVEGLSYREFMYCAYTLAVLTDRLEFLVRQEDVH</sequence>
<dbReference type="PROSITE" id="PS51192">
    <property type="entry name" value="HELICASE_ATP_BIND_1"/>
    <property type="match status" value="1"/>
</dbReference>
<dbReference type="GO" id="GO:0005524">
    <property type="term" value="F:ATP binding"/>
    <property type="evidence" value="ECO:0007669"/>
    <property type="project" value="InterPro"/>
</dbReference>
<accession>A0A4Z0LY45</accession>
<proteinExistence type="predicted"/>
<evidence type="ECO:0000256" key="1">
    <source>
        <dbReference type="SAM" id="MobiDB-lite"/>
    </source>
</evidence>
<feature type="domain" description="Helicase ATP-binding" evidence="2">
    <location>
        <begin position="41"/>
        <end position="271"/>
    </location>
</feature>
<dbReference type="InterPro" id="IPR050742">
    <property type="entry name" value="Helicase_Restrict-Modif_Enz"/>
</dbReference>
<dbReference type="Gene3D" id="3.40.50.10810">
    <property type="entry name" value="Tandem AAA-ATPase domain"/>
    <property type="match status" value="2"/>
</dbReference>
<dbReference type="RefSeq" id="WP_135445690.1">
    <property type="nucleotide sequence ID" value="NZ_SRLE01000011.1"/>
</dbReference>
<dbReference type="PANTHER" id="PTHR47396:SF1">
    <property type="entry name" value="ATP-DEPENDENT HELICASE IRC3-RELATED"/>
    <property type="match status" value="1"/>
</dbReference>
<name>A0A4Z0LY45_9GAMM</name>
<organism evidence="3 4">
    <name type="scientific">Mangrovimicrobium sediminis</name>
    <dbReference type="NCBI Taxonomy" id="2562682"/>
    <lineage>
        <taxon>Bacteria</taxon>
        <taxon>Pseudomonadati</taxon>
        <taxon>Pseudomonadota</taxon>
        <taxon>Gammaproteobacteria</taxon>
        <taxon>Cellvibrionales</taxon>
        <taxon>Halieaceae</taxon>
        <taxon>Mangrovimicrobium</taxon>
    </lineage>
</organism>
<protein>
    <submittedName>
        <fullName evidence="3">Helicase</fullName>
    </submittedName>
</protein>
<dbReference type="Proteomes" id="UP000298050">
    <property type="component" value="Unassembled WGS sequence"/>
</dbReference>
<evidence type="ECO:0000313" key="3">
    <source>
        <dbReference type="EMBL" id="TGD72201.1"/>
    </source>
</evidence>
<keyword evidence="4" id="KW-1185">Reference proteome</keyword>
<dbReference type="GO" id="GO:0003677">
    <property type="term" value="F:DNA binding"/>
    <property type="evidence" value="ECO:0007669"/>
    <property type="project" value="InterPro"/>
</dbReference>
<dbReference type="InterPro" id="IPR006935">
    <property type="entry name" value="Helicase/UvrB_N"/>
</dbReference>
<dbReference type="Gene3D" id="3.40.50.300">
    <property type="entry name" value="P-loop containing nucleotide triphosphate hydrolases"/>
    <property type="match status" value="1"/>
</dbReference>
<keyword evidence="3" id="KW-0547">Nucleotide-binding</keyword>
<dbReference type="SMART" id="SM00487">
    <property type="entry name" value="DEXDc"/>
    <property type="match status" value="1"/>
</dbReference>
<keyword evidence="3" id="KW-0067">ATP-binding</keyword>
<dbReference type="AlphaFoldDB" id="A0A4Z0LY45"/>
<gene>
    <name evidence="3" type="ORF">E4634_16165</name>
</gene>
<feature type="region of interest" description="Disordered" evidence="1">
    <location>
        <begin position="487"/>
        <end position="516"/>
    </location>
</feature>
<dbReference type="InterPro" id="IPR014001">
    <property type="entry name" value="Helicase_ATP-bd"/>
</dbReference>
<dbReference type="GO" id="GO:0016787">
    <property type="term" value="F:hydrolase activity"/>
    <property type="evidence" value="ECO:0007669"/>
    <property type="project" value="InterPro"/>
</dbReference>
<dbReference type="GO" id="GO:0005829">
    <property type="term" value="C:cytosol"/>
    <property type="evidence" value="ECO:0007669"/>
    <property type="project" value="TreeGrafter"/>
</dbReference>
<dbReference type="Pfam" id="PF04851">
    <property type="entry name" value="ResIII"/>
    <property type="match status" value="1"/>
</dbReference>